<dbReference type="InterPro" id="IPR046347">
    <property type="entry name" value="bZIP_sf"/>
</dbReference>
<dbReference type="SUPFAM" id="SSF57959">
    <property type="entry name" value="Leucine zipper domain"/>
    <property type="match status" value="1"/>
</dbReference>
<gene>
    <name evidence="3" type="ORF">QBC47DRAFT_414534</name>
</gene>
<keyword evidence="1" id="KW-0175">Coiled coil</keyword>
<comment type="caution">
    <text evidence="3">The sequence shown here is derived from an EMBL/GenBank/DDBJ whole genome shotgun (WGS) entry which is preliminary data.</text>
</comment>
<dbReference type="AlphaFoldDB" id="A0AAJ0FAW6"/>
<dbReference type="InterPro" id="IPR021833">
    <property type="entry name" value="DUF3425"/>
</dbReference>
<feature type="region of interest" description="Disordered" evidence="2">
    <location>
        <begin position="385"/>
        <end position="443"/>
    </location>
</feature>
<feature type="region of interest" description="Disordered" evidence="2">
    <location>
        <begin position="1"/>
        <end position="210"/>
    </location>
</feature>
<dbReference type="EMBL" id="MU839835">
    <property type="protein sequence ID" value="KAK1754575.1"/>
    <property type="molecule type" value="Genomic_DNA"/>
</dbReference>
<evidence type="ECO:0000256" key="1">
    <source>
        <dbReference type="SAM" id="Coils"/>
    </source>
</evidence>
<feature type="region of interest" description="Disordered" evidence="2">
    <location>
        <begin position="298"/>
        <end position="317"/>
    </location>
</feature>
<dbReference type="PANTHER" id="PTHR37012:SF2">
    <property type="entry name" value="BZIP DOMAIN-CONTAINING PROTEIN-RELATED"/>
    <property type="match status" value="1"/>
</dbReference>
<sequence length="713" mass="75154">MDPSSSLLSSSSSPSLLSPPPLGLSTPGSATAAVVSGVDPRTRFSQLHQQGGQNGVRNGKISNDGAARAGRIPGVGAGAGTGDALPAREENGGGGGPRVRDEDDESTASPSGLAAIPAGLGYNHGHPFSGVVGHGQPTMLSPAGGGGDDGGAGQVGGPELNRTAHTRRSLSEPDVDTEGVGSGEGRTGGGSASKKRKTAPGSRGVANLTPEQLAKKRANDREAQRAIRERQRLRTEHLEQEIRELKSQRPYQELQTALQQTAAVQAEVDGLKQVLTSIVAMIEPLINRPPTSVLYGSTPTATPTTCTPTATAPSVTSPTSIIETDHHHQQHTSLQSLDLGPERLGLGFVLGPHHRIAQVPSGIHGAQDSPRYRHVPMKHDWTATAAGSVTSSSSSSSMTAPSSGLSSGPAAPPPPQPPPSLPLPRPFTDHNHNHNHRPIKNCPPTCPLDSLLLDFLSERRQRAADGLPRHEIIGPRYPSVSSLLNPSISRYAHPLSKVFTDILACFPDLSTLPERVAVLHVMFLLTRWQVSLSTTSGEEDDDHDEKGGGGGRGGGGGSSGTYERLPEWMRPVEVQLMSEHPAWVDHVPFPRMREKVVRLGCDEVPFENFFIPFTSTLGVGWPYEEGDVLLRWGGRGGGGGGGAGDEGGEGGEEGGGYGGGEEGEISINPVFERHLRRIENWTLGEAFRDAFPGLDGTYNIRMGDGRVKLVGEW</sequence>
<dbReference type="GO" id="GO:0003700">
    <property type="term" value="F:DNA-binding transcription factor activity"/>
    <property type="evidence" value="ECO:0007669"/>
    <property type="project" value="InterPro"/>
</dbReference>
<feature type="compositionally biased region" description="Pro residues" evidence="2">
    <location>
        <begin position="410"/>
        <end position="425"/>
    </location>
</feature>
<feature type="compositionally biased region" description="Low complexity" evidence="2">
    <location>
        <begin position="1"/>
        <end position="16"/>
    </location>
</feature>
<feature type="region of interest" description="Disordered" evidence="2">
    <location>
        <begin position="534"/>
        <end position="563"/>
    </location>
</feature>
<dbReference type="Gene3D" id="1.20.5.170">
    <property type="match status" value="1"/>
</dbReference>
<feature type="compositionally biased region" description="Gly residues" evidence="2">
    <location>
        <begin position="548"/>
        <end position="559"/>
    </location>
</feature>
<feature type="compositionally biased region" description="Gly residues" evidence="2">
    <location>
        <begin position="143"/>
        <end position="156"/>
    </location>
</feature>
<evidence type="ECO:0000313" key="4">
    <source>
        <dbReference type="Proteomes" id="UP001239445"/>
    </source>
</evidence>
<reference evidence="3" key="1">
    <citation type="submission" date="2023-06" db="EMBL/GenBank/DDBJ databases">
        <title>Genome-scale phylogeny and comparative genomics of the fungal order Sordariales.</title>
        <authorList>
            <consortium name="Lawrence Berkeley National Laboratory"/>
            <person name="Hensen N."/>
            <person name="Bonometti L."/>
            <person name="Westerberg I."/>
            <person name="Brannstrom I.O."/>
            <person name="Guillou S."/>
            <person name="Cros-Aarteil S."/>
            <person name="Calhoun S."/>
            <person name="Haridas S."/>
            <person name="Kuo A."/>
            <person name="Mondo S."/>
            <person name="Pangilinan J."/>
            <person name="Riley R."/>
            <person name="Labutti K."/>
            <person name="Andreopoulos B."/>
            <person name="Lipzen A."/>
            <person name="Chen C."/>
            <person name="Yanf M."/>
            <person name="Daum C."/>
            <person name="Ng V."/>
            <person name="Clum A."/>
            <person name="Steindorff A."/>
            <person name="Ohm R."/>
            <person name="Martin F."/>
            <person name="Silar P."/>
            <person name="Natvig D."/>
            <person name="Lalanne C."/>
            <person name="Gautier V."/>
            <person name="Ament-Velasquez S.L."/>
            <person name="Kruys A."/>
            <person name="Hutchinson M.I."/>
            <person name="Powell A.J."/>
            <person name="Barry K."/>
            <person name="Miller A.N."/>
            <person name="Grigoriev I.V."/>
            <person name="Debuchy R."/>
            <person name="Gladieux P."/>
            <person name="Thoren M.H."/>
            <person name="Johannesson H."/>
        </authorList>
    </citation>
    <scope>NUCLEOTIDE SEQUENCE</scope>
    <source>
        <strain evidence="3">PSN4</strain>
    </source>
</reference>
<organism evidence="3 4">
    <name type="scientific">Echria macrotheca</name>
    <dbReference type="NCBI Taxonomy" id="438768"/>
    <lineage>
        <taxon>Eukaryota</taxon>
        <taxon>Fungi</taxon>
        <taxon>Dikarya</taxon>
        <taxon>Ascomycota</taxon>
        <taxon>Pezizomycotina</taxon>
        <taxon>Sordariomycetes</taxon>
        <taxon>Sordariomycetidae</taxon>
        <taxon>Sordariales</taxon>
        <taxon>Schizotheciaceae</taxon>
        <taxon>Echria</taxon>
    </lineage>
</organism>
<dbReference type="Pfam" id="PF11905">
    <property type="entry name" value="DUF3425"/>
    <property type="match status" value="1"/>
</dbReference>
<accession>A0AAJ0FAW6</accession>
<protein>
    <submittedName>
        <fullName evidence="3">BZIP transcription factor</fullName>
    </submittedName>
</protein>
<evidence type="ECO:0000313" key="3">
    <source>
        <dbReference type="EMBL" id="KAK1754575.1"/>
    </source>
</evidence>
<feature type="coiled-coil region" evidence="1">
    <location>
        <begin position="216"/>
        <end position="248"/>
    </location>
</feature>
<dbReference type="PANTHER" id="PTHR37012">
    <property type="entry name" value="B-ZIP TRANSCRIPTION FACTOR (EUROFUNG)-RELATED"/>
    <property type="match status" value="1"/>
</dbReference>
<feature type="compositionally biased region" description="Gly residues" evidence="2">
    <location>
        <begin position="180"/>
        <end position="191"/>
    </location>
</feature>
<keyword evidence="4" id="KW-1185">Reference proteome</keyword>
<dbReference type="Proteomes" id="UP001239445">
    <property type="component" value="Unassembled WGS sequence"/>
</dbReference>
<feature type="region of interest" description="Disordered" evidence="2">
    <location>
        <begin position="637"/>
        <end position="661"/>
    </location>
</feature>
<dbReference type="CDD" id="cd14688">
    <property type="entry name" value="bZIP_YAP"/>
    <property type="match status" value="1"/>
</dbReference>
<feature type="compositionally biased region" description="Low complexity" evidence="2">
    <location>
        <begin position="385"/>
        <end position="409"/>
    </location>
</feature>
<evidence type="ECO:0000256" key="2">
    <source>
        <dbReference type="SAM" id="MobiDB-lite"/>
    </source>
</evidence>
<name>A0AAJ0FAW6_9PEZI</name>
<proteinExistence type="predicted"/>